<dbReference type="InterPro" id="IPR019800">
    <property type="entry name" value="Glyco_hydro_3_AS"/>
</dbReference>
<dbReference type="Pfam" id="PF01915">
    <property type="entry name" value="Glyco_hydro_3_C"/>
    <property type="match status" value="1"/>
</dbReference>
<feature type="chain" id="PRO_5040221708" description="beta-glucosidase" evidence="12">
    <location>
        <begin position="20"/>
        <end position="837"/>
    </location>
</feature>
<dbReference type="GO" id="GO:0008422">
    <property type="term" value="F:beta-glucosidase activity"/>
    <property type="evidence" value="ECO:0007669"/>
    <property type="project" value="UniProtKB-EC"/>
</dbReference>
<keyword evidence="5 10" id="KW-0378">Hydrolase</keyword>
<evidence type="ECO:0000259" key="13">
    <source>
        <dbReference type="SMART" id="SM01217"/>
    </source>
</evidence>
<dbReference type="Gene3D" id="3.20.20.300">
    <property type="entry name" value="Glycoside hydrolase, family 3, N-terminal domain"/>
    <property type="match status" value="1"/>
</dbReference>
<dbReference type="Pfam" id="PF14310">
    <property type="entry name" value="Fn3-like"/>
    <property type="match status" value="1"/>
</dbReference>
<dbReference type="Proteomes" id="UP000829685">
    <property type="component" value="Unassembled WGS sequence"/>
</dbReference>
<dbReference type="SUPFAM" id="SSF51445">
    <property type="entry name" value="(Trans)glycosidases"/>
    <property type="match status" value="1"/>
</dbReference>
<dbReference type="InterPro" id="IPR036881">
    <property type="entry name" value="Glyco_hydro_3_C_sf"/>
</dbReference>
<organism evidence="14 15">
    <name type="scientific">Neoarthrinium moseri</name>
    <dbReference type="NCBI Taxonomy" id="1658444"/>
    <lineage>
        <taxon>Eukaryota</taxon>
        <taxon>Fungi</taxon>
        <taxon>Dikarya</taxon>
        <taxon>Ascomycota</taxon>
        <taxon>Pezizomycotina</taxon>
        <taxon>Sordariomycetes</taxon>
        <taxon>Xylariomycetidae</taxon>
        <taxon>Amphisphaeriales</taxon>
        <taxon>Apiosporaceae</taxon>
        <taxon>Neoarthrinium</taxon>
    </lineage>
</organism>
<dbReference type="PROSITE" id="PS00775">
    <property type="entry name" value="GLYCOSYL_HYDROL_F3"/>
    <property type="match status" value="1"/>
</dbReference>
<evidence type="ECO:0000313" key="14">
    <source>
        <dbReference type="EMBL" id="KAI1880401.1"/>
    </source>
</evidence>
<dbReference type="InterPro" id="IPR036962">
    <property type="entry name" value="Glyco_hydro_3_N_sf"/>
</dbReference>
<dbReference type="EMBL" id="JAFIMR010000003">
    <property type="protein sequence ID" value="KAI1880401.1"/>
    <property type="molecule type" value="Genomic_DNA"/>
</dbReference>
<feature type="signal peptide" evidence="12">
    <location>
        <begin position="1"/>
        <end position="19"/>
    </location>
</feature>
<dbReference type="SMART" id="SM01217">
    <property type="entry name" value="Fn3_like"/>
    <property type="match status" value="1"/>
</dbReference>
<comment type="similarity">
    <text evidence="3 10">Belongs to the glycosyl hydrolase 3 family.</text>
</comment>
<evidence type="ECO:0000313" key="15">
    <source>
        <dbReference type="Proteomes" id="UP000829685"/>
    </source>
</evidence>
<evidence type="ECO:0000256" key="9">
    <source>
        <dbReference type="ARBA" id="ARBA00023326"/>
    </source>
</evidence>
<dbReference type="Pfam" id="PF00933">
    <property type="entry name" value="Glyco_hydro_3"/>
    <property type="match status" value="1"/>
</dbReference>
<keyword evidence="4 12" id="KW-0732">Signal</keyword>
<dbReference type="InterPro" id="IPR013783">
    <property type="entry name" value="Ig-like_fold"/>
</dbReference>
<sequence>MFHLALLYLLAASSSCVHAQQYISAPSYPSPWASGGPGWDEAYAKAKDFVSQLTLVEKVNLTTGTGNQADLCTGNTGSVPRLGFRHLCLQDGPNGVRYTDLNSVFPAGISAAATWSRSLLRRRGLALGEEFRGKGIDVMLGPVVGPLGRDPAGGRNWEGFSPDPYLSGVAVAETVKGTQEAGVVACVKHYILNEQEHFRSGISSNLDDRTMHELYLWPFADAVRAGVGSVMCSYNRINNTFACENTQALNYLLKNELSFQGFVMSDWGAQHSGAISALSGLDMAMPGDGPRNSYGSYWGGALTEMVLNGTIPQWRIDDMALRIMAAFYKVGRDMKRVDINYSSWVNATSGPRYFASKTGNTTVNQHVNVQGEHSSLIREIGAKSIVLLKNVGHSLPLRKPSSIAVIGEDAQDNPRGPNACVDRICNTGTLAMGWGSATAEYPYLIAPATALESQAKGDGTVFSNFKSNWDLPGARAAVGNASVAIVFVNADAGEGYKDLDGNLGDRKNLTLWNGGDSLVEAVASVNPNTIVVIHSVGPVLIDHIKTHPNVTAMLWAGLPGQESGNAITDVLYGRVNPQGKTPFTWGKHAGDWGVATLNATGIAPQQVFSEGSFIDYRHFDLAGIEPSFEFGFGLSYTNFTYSNLTITPTNGTAYQPDTGKSAPAPTFGVVDRNASSALAPKSFPKVPRFIYPWINDVNALNSSGSGTVPAGSQDGSPQNLLPAGGAPGGNPGLYDIVYSIRVLITNTGALPGTEIAQLYVSLGGPDDPKVVLRGFDDVELSPGQSKEVVFAVTRRDISSWDPVTQNWIASPYPKGVYIGTSSRQIMLHDNLSRDILT</sequence>
<keyword evidence="8 10" id="KW-0326">Glycosidase</keyword>
<evidence type="ECO:0000256" key="12">
    <source>
        <dbReference type="SAM" id="SignalP"/>
    </source>
</evidence>
<evidence type="ECO:0000256" key="10">
    <source>
        <dbReference type="RuleBase" id="RU361161"/>
    </source>
</evidence>
<dbReference type="Gene3D" id="2.60.40.10">
    <property type="entry name" value="Immunoglobulins"/>
    <property type="match status" value="1"/>
</dbReference>
<evidence type="ECO:0000256" key="8">
    <source>
        <dbReference type="ARBA" id="ARBA00023295"/>
    </source>
</evidence>
<evidence type="ECO:0000256" key="6">
    <source>
        <dbReference type="ARBA" id="ARBA00023180"/>
    </source>
</evidence>
<dbReference type="PRINTS" id="PR00133">
    <property type="entry name" value="GLHYDRLASE3"/>
</dbReference>
<keyword evidence="9 10" id="KW-0624">Polysaccharide degradation</keyword>
<keyword evidence="15" id="KW-1185">Reference proteome</keyword>
<keyword evidence="7 10" id="KW-0119">Carbohydrate metabolism</keyword>
<dbReference type="PANTHER" id="PTHR42715:SF29">
    <property type="entry name" value="BETA-GLUCOSIDASE A-RELATED"/>
    <property type="match status" value="1"/>
</dbReference>
<evidence type="ECO:0000256" key="3">
    <source>
        <dbReference type="ARBA" id="ARBA00005336"/>
    </source>
</evidence>
<dbReference type="EC" id="3.2.1.21" evidence="10"/>
<dbReference type="InterPro" id="IPR001764">
    <property type="entry name" value="Glyco_hydro_3_N"/>
</dbReference>
<evidence type="ECO:0000256" key="4">
    <source>
        <dbReference type="ARBA" id="ARBA00022729"/>
    </source>
</evidence>
<proteinExistence type="inferred from homology"/>
<evidence type="ECO:0000256" key="7">
    <source>
        <dbReference type="ARBA" id="ARBA00023277"/>
    </source>
</evidence>
<reference evidence="14" key="1">
    <citation type="submission" date="2021-03" db="EMBL/GenBank/DDBJ databases">
        <title>Revisited historic fungal species revealed as producer of novel bioactive compounds through whole genome sequencing and comparative genomics.</title>
        <authorList>
            <person name="Vignolle G.A."/>
            <person name="Hochenegger N."/>
            <person name="Mach R.L."/>
            <person name="Mach-Aigner A.R."/>
            <person name="Javad Rahimi M."/>
            <person name="Salim K.A."/>
            <person name="Chan C.M."/>
            <person name="Lim L.B.L."/>
            <person name="Cai F."/>
            <person name="Druzhinina I.S."/>
            <person name="U'Ren J.M."/>
            <person name="Derntl C."/>
        </authorList>
    </citation>
    <scope>NUCLEOTIDE SEQUENCE</scope>
    <source>
        <strain evidence="14">TUCIM 5799</strain>
    </source>
</reference>
<dbReference type="FunFam" id="3.20.20.300:FF:000002">
    <property type="entry name" value="Probable beta-glucosidase"/>
    <property type="match status" value="1"/>
</dbReference>
<keyword evidence="6" id="KW-0325">Glycoprotein</keyword>
<feature type="domain" description="Fibronectin type III-like" evidence="13">
    <location>
        <begin position="754"/>
        <end position="822"/>
    </location>
</feature>
<dbReference type="SUPFAM" id="SSF52279">
    <property type="entry name" value="Beta-D-glucan exohydrolase, C-terminal domain"/>
    <property type="match status" value="1"/>
</dbReference>
<dbReference type="Gene3D" id="3.40.50.1700">
    <property type="entry name" value="Glycoside hydrolase family 3 C-terminal domain"/>
    <property type="match status" value="1"/>
</dbReference>
<dbReference type="InterPro" id="IPR026891">
    <property type="entry name" value="Fn3-like"/>
</dbReference>
<dbReference type="InterPro" id="IPR050288">
    <property type="entry name" value="Cellulose_deg_GH3"/>
</dbReference>
<feature type="region of interest" description="Disordered" evidence="11">
    <location>
        <begin position="705"/>
        <end position="724"/>
    </location>
</feature>
<name>A0A9P9WW79_9PEZI</name>
<evidence type="ECO:0000256" key="11">
    <source>
        <dbReference type="SAM" id="MobiDB-lite"/>
    </source>
</evidence>
<dbReference type="InterPro" id="IPR002772">
    <property type="entry name" value="Glyco_hydro_3_C"/>
</dbReference>
<gene>
    <name evidence="14" type="ORF">JX265_002022</name>
</gene>
<comment type="caution">
    <text evidence="14">The sequence shown here is derived from an EMBL/GenBank/DDBJ whole genome shotgun (WGS) entry which is preliminary data.</text>
</comment>
<comment type="catalytic activity">
    <reaction evidence="1 10">
        <text>Hydrolysis of terminal, non-reducing beta-D-glucosyl residues with release of beta-D-glucose.</text>
        <dbReference type="EC" id="3.2.1.21"/>
    </reaction>
</comment>
<dbReference type="PANTHER" id="PTHR42715">
    <property type="entry name" value="BETA-GLUCOSIDASE"/>
    <property type="match status" value="1"/>
</dbReference>
<evidence type="ECO:0000256" key="5">
    <source>
        <dbReference type="ARBA" id="ARBA00022801"/>
    </source>
</evidence>
<evidence type="ECO:0000256" key="1">
    <source>
        <dbReference type="ARBA" id="ARBA00000448"/>
    </source>
</evidence>
<evidence type="ECO:0000256" key="2">
    <source>
        <dbReference type="ARBA" id="ARBA00004987"/>
    </source>
</evidence>
<dbReference type="AlphaFoldDB" id="A0A9P9WW79"/>
<comment type="pathway">
    <text evidence="2 10">Glycan metabolism; cellulose degradation.</text>
</comment>
<dbReference type="GO" id="GO:0009251">
    <property type="term" value="P:glucan catabolic process"/>
    <property type="evidence" value="ECO:0007669"/>
    <property type="project" value="TreeGrafter"/>
</dbReference>
<dbReference type="FunFam" id="3.40.50.1700:FF:000003">
    <property type="entry name" value="Probable beta-glucosidase"/>
    <property type="match status" value="1"/>
</dbReference>
<accession>A0A9P9WW79</accession>
<dbReference type="InterPro" id="IPR017853">
    <property type="entry name" value="GH"/>
</dbReference>
<protein>
    <recommendedName>
        <fullName evidence="10">beta-glucosidase</fullName>
        <ecNumber evidence="10">3.2.1.21</ecNumber>
    </recommendedName>
</protein>